<evidence type="ECO:0000256" key="7">
    <source>
        <dbReference type="ARBA" id="ARBA00022840"/>
    </source>
</evidence>
<evidence type="ECO:0000313" key="12">
    <source>
        <dbReference type="EMBL" id="AQP49367.1"/>
    </source>
</evidence>
<evidence type="ECO:0000256" key="8">
    <source>
        <dbReference type="ARBA" id="ARBA00023012"/>
    </source>
</evidence>
<evidence type="ECO:0000256" key="9">
    <source>
        <dbReference type="SAM" id="Phobius"/>
    </source>
</evidence>
<dbReference type="PANTHER" id="PTHR24421:SF10">
    <property type="entry name" value="NITRATE_NITRITE SENSOR PROTEIN NARQ"/>
    <property type="match status" value="1"/>
</dbReference>
<comment type="catalytic activity">
    <reaction evidence="1">
        <text>ATP + protein L-histidine = ADP + protein N-phospho-L-histidine.</text>
        <dbReference type="EC" id="2.7.13.3"/>
    </reaction>
</comment>
<keyword evidence="4" id="KW-0808">Transferase</keyword>
<dbReference type="InterPro" id="IPR025828">
    <property type="entry name" value="Put_sensor_dom"/>
</dbReference>
<feature type="transmembrane region" description="Helical" evidence="9">
    <location>
        <begin position="98"/>
        <end position="125"/>
    </location>
</feature>
<proteinExistence type="predicted"/>
<dbReference type="Pfam" id="PF13796">
    <property type="entry name" value="Sensor"/>
    <property type="match status" value="1"/>
</dbReference>
<feature type="transmembrane region" description="Helical" evidence="9">
    <location>
        <begin position="37"/>
        <end position="56"/>
    </location>
</feature>
<evidence type="ECO:0000256" key="6">
    <source>
        <dbReference type="ARBA" id="ARBA00022777"/>
    </source>
</evidence>
<evidence type="ECO:0000259" key="11">
    <source>
        <dbReference type="Pfam" id="PF13796"/>
    </source>
</evidence>
<dbReference type="Pfam" id="PF07730">
    <property type="entry name" value="HisKA_3"/>
    <property type="match status" value="1"/>
</dbReference>
<dbReference type="InterPro" id="IPR050482">
    <property type="entry name" value="Sensor_HK_TwoCompSys"/>
</dbReference>
<dbReference type="GO" id="GO:0005524">
    <property type="term" value="F:ATP binding"/>
    <property type="evidence" value="ECO:0007669"/>
    <property type="project" value="UniProtKB-KW"/>
</dbReference>
<keyword evidence="6" id="KW-0418">Kinase</keyword>
<dbReference type="GO" id="GO:0046983">
    <property type="term" value="F:protein dimerization activity"/>
    <property type="evidence" value="ECO:0007669"/>
    <property type="project" value="InterPro"/>
</dbReference>
<keyword evidence="3" id="KW-0597">Phosphoprotein</keyword>
<dbReference type="Gene3D" id="3.30.565.10">
    <property type="entry name" value="Histidine kinase-like ATPase, C-terminal domain"/>
    <property type="match status" value="1"/>
</dbReference>
<keyword evidence="7" id="KW-0067">ATP-binding</keyword>
<sequence>MGRLAADTGYVLLTLPLAVAAFVTVFTLIAVGISTVIVWVGLPIMVAGLFAARGFATAERQRLNKLNGTPIPRGAYPPAPGDTGALATRLWPLRQAQYWLDALWTIVGFVTGLLAWCVSVVWYAAVLGGLTYWMWQGFLPEGNQGLAELLGIGGRLGDTIINTAFGLIALVTLPWVIRGAAWVHAAPADLLLNSQASLRQEIDTERATRLAHQDAEATALRRFERDIHDGPQQRLVRLSMDLGRARKQLADDPERAAATIDSALQQARDTVDELRSLTRGIAPPLLVDRGLRVALDEVVNRAPVPVMLDFDVESPLSPAVETAIYFTVSEALTNVAKHSLAHRAEVTVVERDAVRLDVTVSDDGMGGAHEAKGSGLRGLRSRVEGVGGIFDVDSPTGGPTTLTASLPLL</sequence>
<keyword evidence="5" id="KW-0547">Nucleotide-binding</keyword>
<name>A0A1Q2CTE0_9ACTN</name>
<accession>A0A1Q2CTE0</accession>
<evidence type="ECO:0000259" key="10">
    <source>
        <dbReference type="Pfam" id="PF07730"/>
    </source>
</evidence>
<gene>
    <name evidence="12" type="ORF">BW730_13135</name>
</gene>
<evidence type="ECO:0000256" key="4">
    <source>
        <dbReference type="ARBA" id="ARBA00022679"/>
    </source>
</evidence>
<protein>
    <recommendedName>
        <fullName evidence="2">histidine kinase</fullName>
        <ecNumber evidence="2">2.7.13.3</ecNumber>
    </recommendedName>
</protein>
<dbReference type="Gene3D" id="1.20.5.1930">
    <property type="match status" value="1"/>
</dbReference>
<dbReference type="AlphaFoldDB" id="A0A1Q2CTE0"/>
<dbReference type="GO" id="GO:0000155">
    <property type="term" value="F:phosphorelay sensor kinase activity"/>
    <property type="evidence" value="ECO:0007669"/>
    <property type="project" value="InterPro"/>
</dbReference>
<dbReference type="Proteomes" id="UP000188145">
    <property type="component" value="Chromosome"/>
</dbReference>
<keyword evidence="9" id="KW-0812">Transmembrane</keyword>
<feature type="domain" description="Putative sensor" evidence="11">
    <location>
        <begin position="10"/>
        <end position="192"/>
    </location>
</feature>
<dbReference type="EMBL" id="CP019606">
    <property type="protein sequence ID" value="AQP49367.1"/>
    <property type="molecule type" value="Genomic_DNA"/>
</dbReference>
<dbReference type="KEGG" id="tes:BW730_13135"/>
<keyword evidence="9" id="KW-1133">Transmembrane helix</keyword>
<keyword evidence="8" id="KW-0902">Two-component regulatory system</keyword>
<dbReference type="CDD" id="cd16917">
    <property type="entry name" value="HATPase_UhpB-NarQ-NarX-like"/>
    <property type="match status" value="1"/>
</dbReference>
<dbReference type="STRING" id="1332264.BW730_13135"/>
<evidence type="ECO:0000256" key="3">
    <source>
        <dbReference type="ARBA" id="ARBA00022553"/>
    </source>
</evidence>
<evidence type="ECO:0000256" key="1">
    <source>
        <dbReference type="ARBA" id="ARBA00000085"/>
    </source>
</evidence>
<dbReference type="SUPFAM" id="SSF55874">
    <property type="entry name" value="ATPase domain of HSP90 chaperone/DNA topoisomerase II/histidine kinase"/>
    <property type="match status" value="1"/>
</dbReference>
<reference evidence="13" key="1">
    <citation type="submission" date="2017-02" db="EMBL/GenBank/DDBJ databases">
        <title>Tessaracoccus aquaemaris sp. nov., isolated from the intestine of a Korean rockfish, Sebastes schlegelii, in a marine aquaculture pond.</title>
        <authorList>
            <person name="Tak E.J."/>
            <person name="Bae J.-W."/>
        </authorList>
    </citation>
    <scope>NUCLEOTIDE SEQUENCE [LARGE SCALE GENOMIC DNA]</scope>
    <source>
        <strain evidence="13">NSG39</strain>
    </source>
</reference>
<dbReference type="EC" id="2.7.13.3" evidence="2"/>
<organism evidence="12 13">
    <name type="scientific">Tessaracoccus aquimaris</name>
    <dbReference type="NCBI Taxonomy" id="1332264"/>
    <lineage>
        <taxon>Bacteria</taxon>
        <taxon>Bacillati</taxon>
        <taxon>Actinomycetota</taxon>
        <taxon>Actinomycetes</taxon>
        <taxon>Propionibacteriales</taxon>
        <taxon>Propionibacteriaceae</taxon>
        <taxon>Tessaracoccus</taxon>
    </lineage>
</organism>
<keyword evidence="13" id="KW-1185">Reference proteome</keyword>
<keyword evidence="9" id="KW-0472">Membrane</keyword>
<feature type="domain" description="Signal transduction histidine kinase subgroup 3 dimerisation and phosphoacceptor" evidence="10">
    <location>
        <begin position="221"/>
        <end position="284"/>
    </location>
</feature>
<dbReference type="InterPro" id="IPR011712">
    <property type="entry name" value="Sig_transdc_His_kin_sub3_dim/P"/>
</dbReference>
<dbReference type="PANTHER" id="PTHR24421">
    <property type="entry name" value="NITRATE/NITRITE SENSOR PROTEIN NARX-RELATED"/>
    <property type="match status" value="1"/>
</dbReference>
<evidence type="ECO:0000313" key="13">
    <source>
        <dbReference type="Proteomes" id="UP000188145"/>
    </source>
</evidence>
<dbReference type="GO" id="GO:0016020">
    <property type="term" value="C:membrane"/>
    <property type="evidence" value="ECO:0007669"/>
    <property type="project" value="InterPro"/>
</dbReference>
<dbReference type="InterPro" id="IPR036890">
    <property type="entry name" value="HATPase_C_sf"/>
</dbReference>
<feature type="transmembrane region" description="Helical" evidence="9">
    <location>
        <begin position="159"/>
        <end position="177"/>
    </location>
</feature>
<evidence type="ECO:0000256" key="5">
    <source>
        <dbReference type="ARBA" id="ARBA00022741"/>
    </source>
</evidence>
<feature type="transmembrane region" description="Helical" evidence="9">
    <location>
        <begin position="12"/>
        <end position="31"/>
    </location>
</feature>
<evidence type="ECO:0000256" key="2">
    <source>
        <dbReference type="ARBA" id="ARBA00012438"/>
    </source>
</evidence>